<dbReference type="Bgee" id="ENSRNOG00000059900">
    <property type="expression patterns" value="Expressed in ovary and 19 other cell types or tissues"/>
</dbReference>
<evidence type="ECO:0000256" key="19">
    <source>
        <dbReference type="ARBA" id="ARBA00023136"/>
    </source>
</evidence>
<dbReference type="GO" id="GO:0016324">
    <property type="term" value="C:apical plasma membrane"/>
    <property type="evidence" value="ECO:0007669"/>
    <property type="project" value="UniProtKB-SubCell"/>
</dbReference>
<dbReference type="GeneTree" id="ENSGT00390000013782"/>
<evidence type="ECO:0000256" key="16">
    <source>
        <dbReference type="ARBA" id="ARBA00022989"/>
    </source>
</evidence>
<evidence type="ECO:0000256" key="26">
    <source>
        <dbReference type="SAM" id="Phobius"/>
    </source>
</evidence>
<evidence type="ECO:0000256" key="1">
    <source>
        <dbReference type="ARBA" id="ARBA00004221"/>
    </source>
</evidence>
<dbReference type="GO" id="GO:0098552">
    <property type="term" value="C:side of membrane"/>
    <property type="evidence" value="ECO:0007669"/>
    <property type="project" value="UniProtKB-KW"/>
</dbReference>
<dbReference type="Gene3D" id="1.20.5.1700">
    <property type="match status" value="1"/>
</dbReference>
<dbReference type="Pfam" id="PF16716">
    <property type="entry name" value="BST2"/>
    <property type="match status" value="1"/>
</dbReference>
<gene>
    <name evidence="27 29" type="primary">Bst2</name>
</gene>
<evidence type="ECO:0000256" key="3">
    <source>
        <dbReference type="ARBA" id="ARBA00004401"/>
    </source>
</evidence>
<reference evidence="27" key="1">
    <citation type="submission" date="2024-01" db="EMBL/GenBank/DDBJ databases">
        <title>GRCr8: a new rat reference genome assembly contstructed from accurate long reads and long range scaffolding.</title>
        <authorList>
            <person name="Doris P.A."/>
            <person name="Kalbfleisch T."/>
            <person name="Li K."/>
            <person name="Howe K."/>
            <person name="Wood J."/>
        </authorList>
    </citation>
    <scope>NUCLEOTIDE SEQUENCE [LARGE SCALE GENOMIC DNA]</scope>
    <source>
        <strain evidence="27">Brown Norway</strain>
    </source>
</reference>
<evidence type="ECO:0000256" key="4">
    <source>
        <dbReference type="ARBA" id="ARBA00004496"/>
    </source>
</evidence>
<keyword evidence="15" id="KW-0735">Signal-anchor</keyword>
<proteinExistence type="evidence at protein level"/>
<name>A0A0G2JU36_RAT</name>
<dbReference type="Proteomes" id="UP000002494">
    <property type="component" value="Chromosome 16"/>
</dbReference>
<keyword evidence="8" id="KW-1003">Cell membrane</keyword>
<keyword evidence="22" id="KW-0449">Lipoprotein</keyword>
<evidence type="ECO:0000313" key="27">
    <source>
        <dbReference type="Ensembl" id="ENSRNOP00000068951.2"/>
    </source>
</evidence>
<dbReference type="ExpressionAtlas" id="A0A0G2JU36">
    <property type="expression patterns" value="baseline and differential"/>
</dbReference>
<dbReference type="Ensembl" id="ENSRNOT00000087162.3">
    <property type="protein sequence ID" value="ENSRNOP00000068951.2"/>
    <property type="gene ID" value="ENSRNOG00000059900.3"/>
</dbReference>
<evidence type="ECO:0000256" key="9">
    <source>
        <dbReference type="ARBA" id="ARBA00022490"/>
    </source>
</evidence>
<keyword evidence="10" id="KW-0399">Innate immunity</keyword>
<keyword evidence="18 25" id="KW-0175">Coiled coil</keyword>
<feature type="transmembrane region" description="Helical" evidence="26">
    <location>
        <begin position="27"/>
        <end position="50"/>
    </location>
</feature>
<keyword evidence="9" id="KW-0963">Cytoplasm</keyword>
<evidence type="ECO:0000256" key="20">
    <source>
        <dbReference type="ARBA" id="ARBA00023157"/>
    </source>
</evidence>
<keyword evidence="13" id="KW-0967">Endosome</keyword>
<evidence type="ECO:0000256" key="22">
    <source>
        <dbReference type="ARBA" id="ARBA00023288"/>
    </source>
</evidence>
<keyword evidence="28" id="KW-1185">Reference proteome</keyword>
<keyword evidence="17" id="KW-0333">Golgi apparatus</keyword>
<evidence type="ECO:0007829" key="30">
    <source>
        <dbReference type="PeptideAtlas" id="A0A0G2JU36"/>
    </source>
</evidence>
<dbReference type="OrthoDB" id="9635065at2759"/>
<sequence length="172" mass="19646">MAPSFYHYLPVAMDERWEPKGWSIRRWWLVAAILVVLIGVVLVCLIVYFANAAHSEACKNGLRLQDECRNTTHLLKHQLTRAQDSLLQTEMQANSCNQTVMDLRDSLKKKVSQTQEQQARIKELENKVTQWTEHLQNSRTQKEISTTVQVNSGGSVVVSSLLVLVAVLFLHF</sequence>
<keyword evidence="12 26" id="KW-0812">Transmembrane</keyword>
<evidence type="ECO:0000313" key="28">
    <source>
        <dbReference type="Proteomes" id="UP000002494"/>
    </source>
</evidence>
<dbReference type="RGD" id="727849">
    <property type="gene designation" value="Bst2"/>
</dbReference>
<evidence type="ECO:0000256" key="6">
    <source>
        <dbReference type="ARBA" id="ARBA00004603"/>
    </source>
</evidence>
<evidence type="ECO:0000256" key="13">
    <source>
        <dbReference type="ARBA" id="ARBA00022753"/>
    </source>
</evidence>
<evidence type="ECO:0000256" key="15">
    <source>
        <dbReference type="ARBA" id="ARBA00022968"/>
    </source>
</evidence>
<dbReference type="GO" id="GO:0045121">
    <property type="term" value="C:membrane raft"/>
    <property type="evidence" value="ECO:0007669"/>
    <property type="project" value="UniProtKB-SubCell"/>
</dbReference>
<reference evidence="27" key="2">
    <citation type="submission" date="2025-08" db="UniProtKB">
        <authorList>
            <consortium name="Ensembl"/>
        </authorList>
    </citation>
    <scope>IDENTIFICATION</scope>
    <source>
        <strain evidence="27">Brown Norway</strain>
    </source>
</reference>
<evidence type="ECO:0000256" key="5">
    <source>
        <dbReference type="ARBA" id="ARBA00004601"/>
    </source>
</evidence>
<dbReference type="OMA" id="DYCRVPM"/>
<dbReference type="GO" id="GO:0005770">
    <property type="term" value="C:late endosome"/>
    <property type="evidence" value="ECO:0007669"/>
    <property type="project" value="UniProtKB-SubCell"/>
</dbReference>
<keyword evidence="16 26" id="KW-1133">Transmembrane helix</keyword>
<evidence type="ECO:0000256" key="12">
    <source>
        <dbReference type="ARBA" id="ARBA00022692"/>
    </source>
</evidence>
<evidence type="ECO:0000256" key="18">
    <source>
        <dbReference type="ARBA" id="ARBA00023054"/>
    </source>
</evidence>
<organism evidence="27 28">
    <name type="scientific">Rattus norvegicus</name>
    <name type="common">Rat</name>
    <dbReference type="NCBI Taxonomy" id="10116"/>
    <lineage>
        <taxon>Eukaryota</taxon>
        <taxon>Metazoa</taxon>
        <taxon>Chordata</taxon>
        <taxon>Craniata</taxon>
        <taxon>Vertebrata</taxon>
        <taxon>Euteleostomi</taxon>
        <taxon>Mammalia</taxon>
        <taxon>Eutheria</taxon>
        <taxon>Euarchontoglires</taxon>
        <taxon>Glires</taxon>
        <taxon>Rodentia</taxon>
        <taxon>Myomorpha</taxon>
        <taxon>Muroidea</taxon>
        <taxon>Muridae</taxon>
        <taxon>Murinae</taxon>
        <taxon>Rattus</taxon>
    </lineage>
</organism>
<evidence type="ECO:0000256" key="8">
    <source>
        <dbReference type="ARBA" id="ARBA00022475"/>
    </source>
</evidence>
<comment type="subcellular location">
    <subcellularLocation>
        <location evidence="1">Apical cell membrane</location>
    </subcellularLocation>
    <subcellularLocation>
        <location evidence="7">Cell membrane</location>
        <topology evidence="7">Lipid-anchor</topology>
        <topology evidence="7">GPI-anchor</topology>
    </subcellularLocation>
    <subcellularLocation>
        <location evidence="3">Cell membrane</location>
        <topology evidence="3">Single-pass type II membrane protein</topology>
    </subcellularLocation>
    <subcellularLocation>
        <location evidence="4">Cytoplasm</location>
    </subcellularLocation>
    <subcellularLocation>
        <location evidence="5">Golgi apparatus</location>
        <location evidence="5">trans-Golgi network</location>
    </subcellularLocation>
    <subcellularLocation>
        <location evidence="6">Late endosome</location>
    </subcellularLocation>
    <subcellularLocation>
        <location evidence="2">Membrane raft</location>
    </subcellularLocation>
</comment>
<feature type="transmembrane region" description="Helical" evidence="26">
    <location>
        <begin position="148"/>
        <end position="170"/>
    </location>
</feature>
<keyword evidence="20" id="KW-1015">Disulfide bond</keyword>
<evidence type="ECO:0000256" key="25">
    <source>
        <dbReference type="SAM" id="Coils"/>
    </source>
</evidence>
<evidence type="ECO:0000256" key="11">
    <source>
        <dbReference type="ARBA" id="ARBA00022622"/>
    </source>
</evidence>
<keyword evidence="21" id="KW-0325">Glycoprotein</keyword>
<keyword evidence="14" id="KW-0391">Immunity</keyword>
<evidence type="ECO:0000256" key="23">
    <source>
        <dbReference type="ARBA" id="ARBA00066143"/>
    </source>
</evidence>
<dbReference type="PANTHER" id="PTHR15190:SF1">
    <property type="entry name" value="BONE MARROW STROMAL ANTIGEN 2"/>
    <property type="match status" value="1"/>
</dbReference>
<dbReference type="VEuPathDB" id="HostDB:ENSRNOG00000059900"/>
<comment type="subunit">
    <text evidence="23">Parallel homodimer; disulfide-linked. May form homotetramers under reducing conditions. Isoform 1 and isoform 2 form homodimers and also heterodimers with each other. Dimerization is essential for its antiviral activity. Interacts (via cytoplasmic domain) with ARHGAP44. Interacts with MMP14 (via C-terminal cytoplasmic tail). Interacts with LILRA4/ILT7. Interacts with RNF115.</text>
</comment>
<accession>A0A0G2JU36</accession>
<dbReference type="InterPro" id="IPR024886">
    <property type="entry name" value="BST2"/>
</dbReference>
<dbReference type="GO" id="GO:0045087">
    <property type="term" value="P:innate immune response"/>
    <property type="evidence" value="ECO:0007669"/>
    <property type="project" value="UniProtKB-KW"/>
</dbReference>
<reference evidence="27" key="3">
    <citation type="submission" date="2025-09" db="UniProtKB">
        <authorList>
            <consortium name="Ensembl"/>
        </authorList>
    </citation>
    <scope>IDENTIFICATION</scope>
    <source>
        <strain evidence="27">Brown Norway</strain>
    </source>
</reference>
<evidence type="ECO:0000256" key="14">
    <source>
        <dbReference type="ARBA" id="ARBA00022859"/>
    </source>
</evidence>
<evidence type="ECO:0000256" key="2">
    <source>
        <dbReference type="ARBA" id="ARBA00004285"/>
    </source>
</evidence>
<evidence type="ECO:0000256" key="7">
    <source>
        <dbReference type="ARBA" id="ARBA00004609"/>
    </source>
</evidence>
<feature type="coiled-coil region" evidence="25">
    <location>
        <begin position="104"/>
        <end position="141"/>
    </location>
</feature>
<dbReference type="GO" id="GO:0051607">
    <property type="term" value="P:defense response to virus"/>
    <property type="evidence" value="ECO:0007669"/>
    <property type="project" value="InterPro"/>
</dbReference>
<evidence type="ECO:0000313" key="29">
    <source>
        <dbReference type="RGD" id="727849"/>
    </source>
</evidence>
<dbReference type="GO" id="GO:0009986">
    <property type="term" value="C:cell surface"/>
    <property type="evidence" value="ECO:0007669"/>
    <property type="project" value="UniProtKB-ARBA"/>
</dbReference>
<dbReference type="AlphaFoldDB" id="A0A0G2JU36"/>
<evidence type="ECO:0000256" key="21">
    <source>
        <dbReference type="ARBA" id="ARBA00023180"/>
    </source>
</evidence>
<keyword evidence="30" id="KW-1267">Proteomics identification</keyword>
<evidence type="ECO:0000256" key="10">
    <source>
        <dbReference type="ARBA" id="ARBA00022588"/>
    </source>
</evidence>
<dbReference type="FunFam" id="1.20.5.1700:FF:000006">
    <property type="entry name" value="Bone marrow stromal antigen 2"/>
    <property type="match status" value="1"/>
</dbReference>
<keyword evidence="19 26" id="KW-0472">Membrane</keyword>
<evidence type="ECO:0000256" key="17">
    <source>
        <dbReference type="ARBA" id="ARBA00023034"/>
    </source>
</evidence>
<keyword evidence="11" id="KW-0336">GPI-anchor</keyword>
<protein>
    <recommendedName>
        <fullName evidence="24">Bone marrow stromal antigen 2</fullName>
    </recommendedName>
</protein>
<dbReference type="GO" id="GO:0005794">
    <property type="term" value="C:Golgi apparatus"/>
    <property type="evidence" value="ECO:0007669"/>
    <property type="project" value="UniProtKB-SubCell"/>
</dbReference>
<dbReference type="PANTHER" id="PTHR15190">
    <property type="entry name" value="BONE MARROW STROMAL ANTIGEN 2"/>
    <property type="match status" value="1"/>
</dbReference>
<evidence type="ECO:0000256" key="24">
    <source>
        <dbReference type="ARBA" id="ARBA00073332"/>
    </source>
</evidence>